<accession>A0A194UTC4</accession>
<keyword evidence="2" id="KW-1185">Reference proteome</keyword>
<protein>
    <submittedName>
        <fullName evidence="1">Uncharacterized protein</fullName>
    </submittedName>
</protein>
<dbReference type="Proteomes" id="UP000078576">
    <property type="component" value="Unassembled WGS sequence"/>
</dbReference>
<proteinExistence type="predicted"/>
<evidence type="ECO:0000313" key="2">
    <source>
        <dbReference type="Proteomes" id="UP000078576"/>
    </source>
</evidence>
<reference evidence="2" key="1">
    <citation type="submission" date="2014-12" db="EMBL/GenBank/DDBJ databases">
        <title>Genome Sequence of Valsa Canker Pathogens Uncovers a Specific Adaption of Colonization on Woody Bark.</title>
        <authorList>
            <person name="Yin Z."/>
            <person name="Liu H."/>
            <person name="Gao X."/>
            <person name="Li Z."/>
            <person name="Song N."/>
            <person name="Ke X."/>
            <person name="Dai Q."/>
            <person name="Wu Y."/>
            <person name="Sun Y."/>
            <person name="Xu J.-R."/>
            <person name="Kang Z.K."/>
            <person name="Wang L."/>
            <person name="Huang L."/>
        </authorList>
    </citation>
    <scope>NUCLEOTIDE SEQUENCE [LARGE SCALE GENOMIC DNA]</scope>
    <source>
        <strain evidence="2">SXYL134</strain>
    </source>
</reference>
<name>A0A194UTC4_CYTMA</name>
<sequence length="71" mass="7928">MTEGMTKERVVLSGRIAESLVSTRMACELTSAVLMGEPAQNCDMRYQYTNTTSHVFGPSRIYVKNAINVIR</sequence>
<dbReference type="EMBL" id="KN714677">
    <property type="protein sequence ID" value="KUI54945.1"/>
    <property type="molecule type" value="Genomic_DNA"/>
</dbReference>
<gene>
    <name evidence="1" type="ORF">VP1G_10706</name>
</gene>
<evidence type="ECO:0000313" key="1">
    <source>
        <dbReference type="EMBL" id="KUI54945.1"/>
    </source>
</evidence>
<dbReference type="AlphaFoldDB" id="A0A194UTC4"/>
<organism evidence="1 2">
    <name type="scientific">Cytospora mali</name>
    <name type="common">Apple Valsa canker fungus</name>
    <name type="synonym">Valsa mali</name>
    <dbReference type="NCBI Taxonomy" id="578113"/>
    <lineage>
        <taxon>Eukaryota</taxon>
        <taxon>Fungi</taxon>
        <taxon>Dikarya</taxon>
        <taxon>Ascomycota</taxon>
        <taxon>Pezizomycotina</taxon>
        <taxon>Sordariomycetes</taxon>
        <taxon>Sordariomycetidae</taxon>
        <taxon>Diaporthales</taxon>
        <taxon>Cytosporaceae</taxon>
        <taxon>Cytospora</taxon>
    </lineage>
</organism>